<evidence type="ECO:0000256" key="1">
    <source>
        <dbReference type="SAM" id="MobiDB-lite"/>
    </source>
</evidence>
<gene>
    <name evidence="2" type="ORF">DEF24_13260</name>
</gene>
<evidence type="ECO:0000313" key="3">
    <source>
        <dbReference type="Proteomes" id="UP000253318"/>
    </source>
</evidence>
<protein>
    <submittedName>
        <fullName evidence="2">Uncharacterized protein</fullName>
    </submittedName>
</protein>
<organism evidence="2 3">
    <name type="scientific">Marinitenerispora sediminis</name>
    <dbReference type="NCBI Taxonomy" id="1931232"/>
    <lineage>
        <taxon>Bacteria</taxon>
        <taxon>Bacillati</taxon>
        <taxon>Actinomycetota</taxon>
        <taxon>Actinomycetes</taxon>
        <taxon>Streptosporangiales</taxon>
        <taxon>Nocardiopsidaceae</taxon>
        <taxon>Marinitenerispora</taxon>
    </lineage>
</organism>
<sequence>MAEEPPLEAAGVEQARDDILRSPAQELHRPAEDLARALARRPHGPGAAEDLRLLKRMHGAAELFAASLRRARDADGVEREHAPDLVGASHLEVLLARREYDARTLGPKVTESLMYRFRADAPPAAGPRPPAPPAPGRGRSGGATRG</sequence>
<comment type="caution">
    <text evidence="2">The sequence shown here is derived from an EMBL/GenBank/DDBJ whole genome shotgun (WGS) entry which is preliminary data.</text>
</comment>
<proteinExistence type="predicted"/>
<keyword evidence="3" id="KW-1185">Reference proteome</keyword>
<evidence type="ECO:0000313" key="2">
    <source>
        <dbReference type="EMBL" id="RCV58480.1"/>
    </source>
</evidence>
<dbReference type="RefSeq" id="WP_114397703.1">
    <property type="nucleotide sequence ID" value="NZ_QEIM01000045.1"/>
</dbReference>
<feature type="compositionally biased region" description="Pro residues" evidence="1">
    <location>
        <begin position="124"/>
        <end position="135"/>
    </location>
</feature>
<reference evidence="2 3" key="1">
    <citation type="submission" date="2018-04" db="EMBL/GenBank/DDBJ databases">
        <title>Novel actinobacteria from marine sediment.</title>
        <authorList>
            <person name="Ng Z.Y."/>
            <person name="Tan G.Y.A."/>
        </authorList>
    </citation>
    <scope>NUCLEOTIDE SEQUENCE [LARGE SCALE GENOMIC DNA]</scope>
    <source>
        <strain evidence="2 3">TPS81</strain>
    </source>
</reference>
<accession>A0A368T501</accession>
<name>A0A368T501_9ACTN</name>
<dbReference type="Proteomes" id="UP000253318">
    <property type="component" value="Unassembled WGS sequence"/>
</dbReference>
<dbReference type="AlphaFoldDB" id="A0A368T501"/>
<feature type="region of interest" description="Disordered" evidence="1">
    <location>
        <begin position="119"/>
        <end position="146"/>
    </location>
</feature>
<dbReference type="EMBL" id="QEIN01000093">
    <property type="protein sequence ID" value="RCV58480.1"/>
    <property type="molecule type" value="Genomic_DNA"/>
</dbReference>